<dbReference type="EMBL" id="RCMV01001990">
    <property type="protein sequence ID" value="KAG3205188.1"/>
    <property type="molecule type" value="Genomic_DNA"/>
</dbReference>
<accession>A0A329RFP2</accession>
<dbReference type="Proteomes" id="UP000251314">
    <property type="component" value="Unassembled WGS sequence"/>
</dbReference>
<evidence type="ECO:0000313" key="4">
    <source>
        <dbReference type="EMBL" id="KAG3205188.1"/>
    </source>
</evidence>
<dbReference type="EMBL" id="MJFZ01001112">
    <property type="protein sequence ID" value="RAW23191.1"/>
    <property type="molecule type" value="Genomic_DNA"/>
</dbReference>
<keyword evidence="6" id="KW-1185">Reference proteome</keyword>
<dbReference type="Proteomes" id="UP000774804">
    <property type="component" value="Unassembled WGS sequence"/>
</dbReference>
<evidence type="ECO:0000313" key="1">
    <source>
        <dbReference type="EMBL" id="KAG2879005.1"/>
    </source>
</evidence>
<reference evidence="4" key="2">
    <citation type="submission" date="2018-05" db="EMBL/GenBank/DDBJ databases">
        <title>Effector identification in a new, highly contiguous assembly of the strawberry crown rot pathogen Phytophthora cactorum.</title>
        <authorList>
            <person name="Armitage A.D."/>
            <person name="Nellist C.F."/>
            <person name="Bates H."/>
            <person name="Vickerstaff R.J."/>
            <person name="Harrison R.J."/>
        </authorList>
    </citation>
    <scope>NUCLEOTIDE SEQUENCE</scope>
    <source>
        <strain evidence="1">4032</strain>
        <strain evidence="2">4040</strain>
        <strain evidence="3">P415</strain>
        <strain evidence="4">P421</strain>
    </source>
</reference>
<evidence type="ECO:0000313" key="3">
    <source>
        <dbReference type="EMBL" id="KAG2960707.1"/>
    </source>
</evidence>
<dbReference type="EMBL" id="RCMI01002059">
    <property type="protein sequence ID" value="KAG2879005.1"/>
    <property type="molecule type" value="Genomic_DNA"/>
</dbReference>
<dbReference type="AlphaFoldDB" id="A0A329RFP2"/>
<dbReference type="OrthoDB" id="10319201at2759"/>
<proteinExistence type="predicted"/>
<evidence type="ECO:0000313" key="5">
    <source>
        <dbReference type="EMBL" id="RAW23191.1"/>
    </source>
</evidence>
<dbReference type="Proteomes" id="UP000736787">
    <property type="component" value="Unassembled WGS sequence"/>
</dbReference>
<dbReference type="VEuPathDB" id="FungiDB:PC110_g20373"/>
<sequence>MNAGTRIEREDGTSYLETIMFPNTPWDQGIERPVDGSVQASFGIVGPGVKFEECSSVTTDTSFVASNATGAVVV</sequence>
<name>A0A329RFP2_9STRA</name>
<evidence type="ECO:0000313" key="6">
    <source>
        <dbReference type="Proteomes" id="UP000251314"/>
    </source>
</evidence>
<dbReference type="Proteomes" id="UP000760860">
    <property type="component" value="Unassembled WGS sequence"/>
</dbReference>
<evidence type="ECO:0000313" key="2">
    <source>
        <dbReference type="EMBL" id="KAG2888768.1"/>
    </source>
</evidence>
<comment type="caution">
    <text evidence="5">The sequence shown here is derived from an EMBL/GenBank/DDBJ whole genome shotgun (WGS) entry which is preliminary data.</text>
</comment>
<dbReference type="Proteomes" id="UP000697107">
    <property type="component" value="Unassembled WGS sequence"/>
</dbReference>
<organism evidence="5 6">
    <name type="scientific">Phytophthora cactorum</name>
    <dbReference type="NCBI Taxonomy" id="29920"/>
    <lineage>
        <taxon>Eukaryota</taxon>
        <taxon>Sar</taxon>
        <taxon>Stramenopiles</taxon>
        <taxon>Oomycota</taxon>
        <taxon>Peronosporomycetes</taxon>
        <taxon>Peronosporales</taxon>
        <taxon>Peronosporaceae</taxon>
        <taxon>Phytophthora</taxon>
    </lineage>
</organism>
<protein>
    <submittedName>
        <fullName evidence="5">Uncharacterized protein</fullName>
    </submittedName>
</protein>
<dbReference type="EMBL" id="RCMK01001764">
    <property type="protein sequence ID" value="KAG2888768.1"/>
    <property type="molecule type" value="Genomic_DNA"/>
</dbReference>
<gene>
    <name evidence="5" type="ORF">PC110_g20373</name>
    <name evidence="1" type="ORF">PC115_g22910</name>
    <name evidence="2" type="ORF">PC117_g24845</name>
    <name evidence="3" type="ORF">PC118_g22372</name>
    <name evidence="4" type="ORF">PC129_g22220</name>
</gene>
<dbReference type="EMBL" id="RCML01001731">
    <property type="protein sequence ID" value="KAG2960707.1"/>
    <property type="molecule type" value="Genomic_DNA"/>
</dbReference>
<reference evidence="5 6" key="1">
    <citation type="submission" date="2018-01" db="EMBL/GenBank/DDBJ databases">
        <title>Draft genome of the strawberry crown rot pathogen Phytophthora cactorum.</title>
        <authorList>
            <person name="Armitage A.D."/>
            <person name="Lysoe E."/>
            <person name="Nellist C.F."/>
            <person name="Harrison R.J."/>
            <person name="Brurberg M.B."/>
        </authorList>
    </citation>
    <scope>NUCLEOTIDE SEQUENCE [LARGE SCALE GENOMIC DNA]</scope>
    <source>
        <strain evidence="5 6">10300</strain>
    </source>
</reference>